<comment type="caution">
    <text evidence="20">Lacks conserved residue(s) required for the propagation of feature annotation.</text>
</comment>
<evidence type="ECO:0000256" key="16">
    <source>
        <dbReference type="ARBA" id="ARBA00023316"/>
    </source>
</evidence>
<evidence type="ECO:0000256" key="13">
    <source>
        <dbReference type="ARBA" id="ARBA00022984"/>
    </source>
</evidence>
<evidence type="ECO:0000256" key="5">
    <source>
        <dbReference type="ARBA" id="ARBA00007947"/>
    </source>
</evidence>
<evidence type="ECO:0000256" key="14">
    <source>
        <dbReference type="ARBA" id="ARBA00023268"/>
    </source>
</evidence>
<accession>A0A1N7MTP4</accession>
<dbReference type="InterPro" id="IPR001451">
    <property type="entry name" value="Hexapep"/>
</dbReference>
<evidence type="ECO:0000313" key="23">
    <source>
        <dbReference type="Proteomes" id="UP000186795"/>
    </source>
</evidence>
<dbReference type="GO" id="GO:0009252">
    <property type="term" value="P:peptidoglycan biosynthetic process"/>
    <property type="evidence" value="ECO:0007669"/>
    <property type="project" value="UniProtKB-UniRule"/>
</dbReference>
<dbReference type="HAMAP" id="MF_01631">
    <property type="entry name" value="GlmU"/>
    <property type="match status" value="1"/>
</dbReference>
<dbReference type="UniPathway" id="UPA00973"/>
<dbReference type="RefSeq" id="WP_076525221.1">
    <property type="nucleotide sequence ID" value="NZ_CP048103.1"/>
</dbReference>
<dbReference type="CDD" id="cd02540">
    <property type="entry name" value="GT2_GlmU_N_bac"/>
    <property type="match status" value="1"/>
</dbReference>
<comment type="similarity">
    <text evidence="5 20">In the N-terminal section; belongs to the N-acetylglucosamine-1-phosphate uridyltransferase family.</text>
</comment>
<feature type="binding site" evidence="20">
    <location>
        <begin position="78"/>
        <end position="79"/>
    </location>
    <ligand>
        <name>UDP-N-acetyl-alpha-D-glucosamine</name>
        <dbReference type="ChEBI" id="CHEBI:57705"/>
    </ligand>
</feature>
<evidence type="ECO:0000256" key="1">
    <source>
        <dbReference type="ARBA" id="ARBA00004496"/>
    </source>
</evidence>
<feature type="binding site" evidence="20">
    <location>
        <position position="366"/>
    </location>
    <ligand>
        <name>UDP-N-acetyl-alpha-D-glucosamine</name>
        <dbReference type="ChEBI" id="CHEBI:57705"/>
    </ligand>
</feature>
<comment type="cofactor">
    <cofactor evidence="20">
        <name>Mg(2+)</name>
        <dbReference type="ChEBI" id="CHEBI:18420"/>
    </cofactor>
    <text evidence="20">Binds 1 Mg(2+) ion per subunit.</text>
</comment>
<dbReference type="PANTHER" id="PTHR43584:SF3">
    <property type="entry name" value="BIFUNCTIONAL PROTEIN GLMU"/>
    <property type="match status" value="1"/>
</dbReference>
<dbReference type="Pfam" id="PF00483">
    <property type="entry name" value="NTP_transferase"/>
    <property type="match status" value="1"/>
</dbReference>
<dbReference type="NCBIfam" id="TIGR01173">
    <property type="entry name" value="glmU"/>
    <property type="match status" value="1"/>
</dbReference>
<keyword evidence="13 20" id="KW-0573">Peptidoglycan synthesis</keyword>
<keyword evidence="7 20" id="KW-0808">Transferase</keyword>
<feature type="binding site" evidence="20">
    <location>
        <position position="140"/>
    </location>
    <ligand>
        <name>UDP-N-acetyl-alpha-D-glucosamine</name>
        <dbReference type="ChEBI" id="CHEBI:57705"/>
    </ligand>
</feature>
<keyword evidence="8 20" id="KW-0548">Nucleotidyltransferase</keyword>
<feature type="binding site" evidence="20">
    <location>
        <position position="103"/>
    </location>
    <ligand>
        <name>Mg(2+)</name>
        <dbReference type="ChEBI" id="CHEBI:18420"/>
    </ligand>
</feature>
<evidence type="ECO:0000256" key="15">
    <source>
        <dbReference type="ARBA" id="ARBA00023315"/>
    </source>
</evidence>
<comment type="catalytic activity">
    <reaction evidence="17 20">
        <text>alpha-D-glucosamine 1-phosphate + acetyl-CoA = N-acetyl-alpha-D-glucosamine 1-phosphate + CoA + H(+)</text>
        <dbReference type="Rhea" id="RHEA:13725"/>
        <dbReference type="ChEBI" id="CHEBI:15378"/>
        <dbReference type="ChEBI" id="CHEBI:57287"/>
        <dbReference type="ChEBI" id="CHEBI:57288"/>
        <dbReference type="ChEBI" id="CHEBI:57776"/>
        <dbReference type="ChEBI" id="CHEBI:58516"/>
        <dbReference type="EC" id="2.3.1.157"/>
    </reaction>
</comment>
<evidence type="ECO:0000256" key="20">
    <source>
        <dbReference type="HAMAP-Rule" id="MF_01631"/>
    </source>
</evidence>
<dbReference type="GO" id="GO:0005737">
    <property type="term" value="C:cytoplasm"/>
    <property type="evidence" value="ECO:0007669"/>
    <property type="project" value="UniProtKB-SubCell"/>
</dbReference>
<keyword evidence="16 20" id="KW-0961">Cell wall biogenesis/degradation</keyword>
<dbReference type="InterPro" id="IPR005835">
    <property type="entry name" value="NTP_transferase_dom"/>
</dbReference>
<protein>
    <recommendedName>
        <fullName evidence="20">Bifunctional protein GlmU</fullName>
    </recommendedName>
    <domain>
        <recommendedName>
            <fullName evidence="20">UDP-N-acetylglucosamine pyrophosphorylase</fullName>
            <ecNumber evidence="20">2.7.7.23</ecNumber>
        </recommendedName>
        <alternativeName>
            <fullName evidence="20">N-acetylglucosamine-1-phosphate uridyltransferase</fullName>
        </alternativeName>
    </domain>
    <domain>
        <recommendedName>
            <fullName evidence="20">Glucosamine-1-phosphate N-acetyltransferase</fullName>
            <ecNumber evidence="20">2.3.1.157</ecNumber>
        </recommendedName>
    </domain>
</protein>
<keyword evidence="15 20" id="KW-0012">Acyltransferase</keyword>
<keyword evidence="11 20" id="KW-0460">Magnesium</keyword>
<evidence type="ECO:0000313" key="22">
    <source>
        <dbReference type="EMBL" id="SIS89341.1"/>
    </source>
</evidence>
<feature type="binding site" evidence="20">
    <location>
        <position position="170"/>
    </location>
    <ligand>
        <name>UDP-N-acetyl-alpha-D-glucosamine</name>
        <dbReference type="ChEBI" id="CHEBI:57705"/>
    </ligand>
</feature>
<organism evidence="22 23">
    <name type="scientific">Kroppenstedtia eburnea</name>
    <dbReference type="NCBI Taxonomy" id="714067"/>
    <lineage>
        <taxon>Bacteria</taxon>
        <taxon>Bacillati</taxon>
        <taxon>Bacillota</taxon>
        <taxon>Bacilli</taxon>
        <taxon>Bacillales</taxon>
        <taxon>Thermoactinomycetaceae</taxon>
        <taxon>Kroppenstedtia</taxon>
    </lineage>
</organism>
<comment type="similarity">
    <text evidence="4 20">In the C-terminal section; belongs to the transferase hexapeptide repeat family.</text>
</comment>
<dbReference type="SUPFAM" id="SSF51161">
    <property type="entry name" value="Trimeric LpxA-like enzymes"/>
    <property type="match status" value="1"/>
</dbReference>
<comment type="pathway">
    <text evidence="3 20">Nucleotide-sugar biosynthesis; UDP-N-acetyl-alpha-D-glucosamine biosynthesis; UDP-N-acetyl-alpha-D-glucosamine from N-acetyl-alpha-D-glucosamine 1-phosphate: step 1/1.</text>
</comment>
<comment type="pathway">
    <text evidence="2 20">Nucleotide-sugar biosynthesis; UDP-N-acetyl-alpha-D-glucosamine biosynthesis; N-acetyl-alpha-D-glucosamine 1-phosphate from alpha-D-glucosamine 6-phosphate (route II): step 2/2.</text>
</comment>
<feature type="binding site" evidence="20">
    <location>
        <position position="333"/>
    </location>
    <ligand>
        <name>UDP-N-acetyl-alpha-D-glucosamine</name>
        <dbReference type="ChEBI" id="CHEBI:57705"/>
    </ligand>
</feature>
<feature type="binding site" evidence="20">
    <location>
        <position position="228"/>
    </location>
    <ligand>
        <name>UDP-N-acetyl-alpha-D-glucosamine</name>
        <dbReference type="ChEBI" id="CHEBI:57705"/>
    </ligand>
</feature>
<evidence type="ECO:0000256" key="10">
    <source>
        <dbReference type="ARBA" id="ARBA00022737"/>
    </source>
</evidence>
<gene>
    <name evidence="20" type="primary">glmU</name>
    <name evidence="22" type="ORF">SAMN05421790_10732</name>
</gene>
<feature type="binding site" evidence="20">
    <location>
        <position position="351"/>
    </location>
    <ligand>
        <name>UDP-N-acetyl-alpha-D-glucosamine</name>
        <dbReference type="ChEBI" id="CHEBI:57705"/>
    </ligand>
</feature>
<feature type="binding site" evidence="20">
    <location>
        <begin position="9"/>
        <end position="12"/>
    </location>
    <ligand>
        <name>UDP-N-acetyl-alpha-D-glucosamine</name>
        <dbReference type="ChEBI" id="CHEBI:57705"/>
    </ligand>
</feature>
<dbReference type="GO" id="GO:0000287">
    <property type="term" value="F:magnesium ion binding"/>
    <property type="evidence" value="ECO:0007669"/>
    <property type="project" value="UniProtKB-UniRule"/>
</dbReference>
<feature type="domain" description="Nucleotidyl transferase" evidence="21">
    <location>
        <begin position="6"/>
        <end position="204"/>
    </location>
</feature>
<dbReference type="InterPro" id="IPR011004">
    <property type="entry name" value="Trimer_LpxA-like_sf"/>
</dbReference>
<dbReference type="NCBIfam" id="NF010934">
    <property type="entry name" value="PRK14354.1"/>
    <property type="match status" value="1"/>
</dbReference>
<dbReference type="GO" id="GO:0000902">
    <property type="term" value="P:cell morphogenesis"/>
    <property type="evidence" value="ECO:0007669"/>
    <property type="project" value="UniProtKB-UniRule"/>
</dbReference>
<reference evidence="22" key="1">
    <citation type="submission" date="2017-01" db="EMBL/GenBank/DDBJ databases">
        <authorList>
            <person name="Mah S.A."/>
            <person name="Swanson W.J."/>
            <person name="Moy G.W."/>
            <person name="Vacquier V.D."/>
        </authorList>
    </citation>
    <scope>NUCLEOTIDE SEQUENCE [LARGE SCALE GENOMIC DNA]</scope>
    <source>
        <strain evidence="22">DSM 45196</strain>
    </source>
</reference>
<feature type="binding site" evidence="20">
    <location>
        <position position="23"/>
    </location>
    <ligand>
        <name>UDP-N-acetyl-alpha-D-glucosamine</name>
        <dbReference type="ChEBI" id="CHEBI:57705"/>
    </ligand>
</feature>
<keyword evidence="12 20" id="KW-0133">Cell shape</keyword>
<feature type="binding site" evidence="20">
    <location>
        <position position="73"/>
    </location>
    <ligand>
        <name>UDP-N-acetyl-alpha-D-glucosamine</name>
        <dbReference type="ChEBI" id="CHEBI:57705"/>
    </ligand>
</feature>
<dbReference type="GO" id="GO:0019134">
    <property type="term" value="F:glucosamine-1-phosphate N-acetyltransferase activity"/>
    <property type="evidence" value="ECO:0007669"/>
    <property type="project" value="UniProtKB-UniRule"/>
</dbReference>
<proteinExistence type="inferred from homology"/>
<keyword evidence="14 20" id="KW-0511">Multifunctional enzyme</keyword>
<name>A0A1N7MTP4_9BACL</name>
<feature type="region of interest" description="Linker" evidence="20">
    <location>
        <begin position="231"/>
        <end position="251"/>
    </location>
</feature>
<keyword evidence="23" id="KW-1185">Reference proteome</keyword>
<dbReference type="GO" id="GO:0006048">
    <property type="term" value="P:UDP-N-acetylglucosamine biosynthetic process"/>
    <property type="evidence" value="ECO:0007669"/>
    <property type="project" value="UniProtKB-UniPathway"/>
</dbReference>
<dbReference type="SUPFAM" id="SSF53448">
    <property type="entry name" value="Nucleotide-diphospho-sugar transferases"/>
    <property type="match status" value="1"/>
</dbReference>
<evidence type="ECO:0000256" key="4">
    <source>
        <dbReference type="ARBA" id="ARBA00007707"/>
    </source>
</evidence>
<dbReference type="PANTHER" id="PTHR43584">
    <property type="entry name" value="NUCLEOTIDYL TRANSFERASE"/>
    <property type="match status" value="1"/>
</dbReference>
<comment type="subunit">
    <text evidence="20">Homotrimer.</text>
</comment>
<feature type="binding site" evidence="20">
    <location>
        <position position="440"/>
    </location>
    <ligand>
        <name>acetyl-CoA</name>
        <dbReference type="ChEBI" id="CHEBI:57288"/>
    </ligand>
</feature>
<dbReference type="InterPro" id="IPR038009">
    <property type="entry name" value="GlmU_C_LbH"/>
</dbReference>
<comment type="function">
    <text evidence="19 20">Catalyzes the last two sequential reactions in the de novo biosynthetic pathway for UDP-N-acetylglucosamine (UDP-GlcNAc). The C-terminal domain catalyzes the transfer of acetyl group from acetyl coenzyme A to glucosamine-1-phosphate (GlcN-1-P) to produce N-acetylglucosamine-1-phosphate (GlcNAc-1-P), which is converted into UDP-GlcNAc by the transfer of uridine 5-monophosphate (from uridine 5-triphosphate), a reaction catalyzed by the N-terminal domain.</text>
</comment>
<dbReference type="Pfam" id="PF00132">
    <property type="entry name" value="Hexapep"/>
    <property type="match status" value="2"/>
</dbReference>
<dbReference type="Gene3D" id="3.90.550.10">
    <property type="entry name" value="Spore Coat Polysaccharide Biosynthesis Protein SpsA, Chain A"/>
    <property type="match status" value="1"/>
</dbReference>
<evidence type="ECO:0000256" key="9">
    <source>
        <dbReference type="ARBA" id="ARBA00022723"/>
    </source>
</evidence>
<dbReference type="UniPathway" id="UPA00113">
    <property type="reaction ID" value="UER00532"/>
</dbReference>
<dbReference type="GO" id="GO:0016020">
    <property type="term" value="C:membrane"/>
    <property type="evidence" value="ECO:0007669"/>
    <property type="project" value="GOC"/>
</dbReference>
<evidence type="ECO:0000256" key="17">
    <source>
        <dbReference type="ARBA" id="ARBA00048247"/>
    </source>
</evidence>
<evidence type="ECO:0000256" key="11">
    <source>
        <dbReference type="ARBA" id="ARBA00022842"/>
    </source>
</evidence>
<dbReference type="Gene3D" id="2.160.10.10">
    <property type="entry name" value="Hexapeptide repeat proteins"/>
    <property type="match status" value="1"/>
</dbReference>
<keyword evidence="6 20" id="KW-0963">Cytoplasm</keyword>
<feature type="binding site" evidence="20">
    <location>
        <position position="377"/>
    </location>
    <ligand>
        <name>UDP-N-acetyl-alpha-D-glucosamine</name>
        <dbReference type="ChEBI" id="CHEBI:57705"/>
    </ligand>
</feature>
<dbReference type="InterPro" id="IPR005882">
    <property type="entry name" value="Bifunctional_GlmU"/>
</dbReference>
<evidence type="ECO:0000256" key="7">
    <source>
        <dbReference type="ARBA" id="ARBA00022679"/>
    </source>
</evidence>
<feature type="binding site" evidence="20">
    <location>
        <begin position="386"/>
        <end position="387"/>
    </location>
    <ligand>
        <name>acetyl-CoA</name>
        <dbReference type="ChEBI" id="CHEBI:57288"/>
    </ligand>
</feature>
<dbReference type="GO" id="GO:0071555">
    <property type="term" value="P:cell wall organization"/>
    <property type="evidence" value="ECO:0007669"/>
    <property type="project" value="UniProtKB-KW"/>
</dbReference>
<comment type="pathway">
    <text evidence="20">Bacterial outer membrane biogenesis; LPS lipid A biosynthesis.</text>
</comment>
<keyword evidence="9 20" id="KW-0479">Metal-binding</keyword>
<feature type="binding site" evidence="20">
    <location>
        <position position="155"/>
    </location>
    <ligand>
        <name>UDP-N-acetyl-alpha-D-glucosamine</name>
        <dbReference type="ChEBI" id="CHEBI:57705"/>
    </ligand>
</feature>
<feature type="binding site" evidence="20">
    <location>
        <position position="228"/>
    </location>
    <ligand>
        <name>Mg(2+)</name>
        <dbReference type="ChEBI" id="CHEBI:18420"/>
    </ligand>
</feature>
<evidence type="ECO:0000259" key="21">
    <source>
        <dbReference type="Pfam" id="PF00483"/>
    </source>
</evidence>
<feature type="binding site" evidence="20">
    <location>
        <position position="423"/>
    </location>
    <ligand>
        <name>acetyl-CoA</name>
        <dbReference type="ChEBI" id="CHEBI:57288"/>
    </ligand>
</feature>
<evidence type="ECO:0000256" key="2">
    <source>
        <dbReference type="ARBA" id="ARBA00005166"/>
    </source>
</evidence>
<dbReference type="OrthoDB" id="9775031at2"/>
<dbReference type="InterPro" id="IPR050065">
    <property type="entry name" value="GlmU-like"/>
</dbReference>
<evidence type="ECO:0000256" key="12">
    <source>
        <dbReference type="ARBA" id="ARBA00022960"/>
    </source>
</evidence>
<dbReference type="EC" id="2.7.7.23" evidence="20"/>
<evidence type="ECO:0000256" key="19">
    <source>
        <dbReference type="ARBA" id="ARBA00049628"/>
    </source>
</evidence>
<sequence length="457" mass="49116">MENLFAVVLAAGKGTRMKSKKHKVLHPVCGKPIIDHIIDLLIDLGTDERVVIVGHQAESVAAHLEGRASFARQDQQLGTAHAVMQSAPLLAGNDGVTLVMNGDHPLFTRETLAQLVRSHRESGAAATILTAVLPDPTGYGRVIRRSDGTVDRVVEHKDATEEERKVREINTGTFCFDNRLLWDALSKVSNDNMQGEYYLPDVIGILNHDGHPIGAQPVADPAEAGGVNDRIQLAAAERVMQRRILNGHMMDGVTITDPDNTYIEAGVAIGEDTVIHPGSILRGRTRIGTDCVIGPYVELTDLEVGDGVTIRHSVLQGSQVEKKATVGPYAYVRPGSTLGEESKVGCFVDVKNTSLGKKSKISHLGYVGDARVGEEVNIGCGAVTVNYDGKNKHQTVIEDGAFVGCNVNMVAPVTIGKGAYVAAGSTIHRDVPEDALAIARERQTNKPEYAKKLRQKG</sequence>
<feature type="region of interest" description="N-acetyltransferase" evidence="20">
    <location>
        <begin position="252"/>
        <end position="457"/>
    </location>
</feature>
<evidence type="ECO:0000256" key="3">
    <source>
        <dbReference type="ARBA" id="ARBA00005208"/>
    </source>
</evidence>
<dbReference type="GO" id="GO:0009245">
    <property type="term" value="P:lipid A biosynthetic process"/>
    <property type="evidence" value="ECO:0007669"/>
    <property type="project" value="UniProtKB-UniRule"/>
</dbReference>
<comment type="catalytic activity">
    <reaction evidence="18 20">
        <text>N-acetyl-alpha-D-glucosamine 1-phosphate + UTP + H(+) = UDP-N-acetyl-alpha-D-glucosamine + diphosphate</text>
        <dbReference type="Rhea" id="RHEA:13509"/>
        <dbReference type="ChEBI" id="CHEBI:15378"/>
        <dbReference type="ChEBI" id="CHEBI:33019"/>
        <dbReference type="ChEBI" id="CHEBI:46398"/>
        <dbReference type="ChEBI" id="CHEBI:57705"/>
        <dbReference type="ChEBI" id="CHEBI:57776"/>
        <dbReference type="EC" id="2.7.7.23"/>
    </reaction>
</comment>
<feature type="active site" description="Proton acceptor" evidence="20">
    <location>
        <position position="363"/>
    </location>
</feature>
<dbReference type="CDD" id="cd03353">
    <property type="entry name" value="LbH_GlmU_C"/>
    <property type="match status" value="1"/>
</dbReference>
<evidence type="ECO:0000256" key="18">
    <source>
        <dbReference type="ARBA" id="ARBA00048493"/>
    </source>
</evidence>
<dbReference type="EC" id="2.3.1.157" evidence="20"/>
<keyword evidence="10 20" id="KW-0677">Repeat</keyword>
<dbReference type="Proteomes" id="UP000186795">
    <property type="component" value="Unassembled WGS sequence"/>
</dbReference>
<dbReference type="GO" id="GO:0008360">
    <property type="term" value="P:regulation of cell shape"/>
    <property type="evidence" value="ECO:0007669"/>
    <property type="project" value="UniProtKB-KW"/>
</dbReference>
<comment type="subcellular location">
    <subcellularLocation>
        <location evidence="1 20">Cytoplasm</location>
    </subcellularLocation>
</comment>
<dbReference type="AlphaFoldDB" id="A0A1N7MTP4"/>
<dbReference type="InterPro" id="IPR029044">
    <property type="entry name" value="Nucleotide-diphossugar_trans"/>
</dbReference>
<evidence type="ECO:0000256" key="8">
    <source>
        <dbReference type="ARBA" id="ARBA00022695"/>
    </source>
</evidence>
<evidence type="ECO:0000256" key="6">
    <source>
        <dbReference type="ARBA" id="ARBA00022490"/>
    </source>
</evidence>
<dbReference type="EMBL" id="FTOD01000007">
    <property type="protein sequence ID" value="SIS89341.1"/>
    <property type="molecule type" value="Genomic_DNA"/>
</dbReference>
<feature type="region of interest" description="Pyrophosphorylase" evidence="20">
    <location>
        <begin position="1"/>
        <end position="230"/>
    </location>
</feature>
<dbReference type="GO" id="GO:0003977">
    <property type="term" value="F:UDP-N-acetylglucosamine diphosphorylase activity"/>
    <property type="evidence" value="ECO:0007669"/>
    <property type="project" value="UniProtKB-UniRule"/>
</dbReference>